<accession>A0ABS7PF56</accession>
<proteinExistence type="predicted"/>
<dbReference type="Proteomes" id="UP000759298">
    <property type="component" value="Unassembled WGS sequence"/>
</dbReference>
<evidence type="ECO:0000313" key="3">
    <source>
        <dbReference type="Proteomes" id="UP000759298"/>
    </source>
</evidence>
<keyword evidence="3" id="KW-1185">Reference proteome</keyword>
<keyword evidence="1" id="KW-0472">Membrane</keyword>
<dbReference type="EMBL" id="JAHWXP010000003">
    <property type="protein sequence ID" value="MBY8337601.1"/>
    <property type="molecule type" value="Genomic_DNA"/>
</dbReference>
<evidence type="ECO:0000256" key="1">
    <source>
        <dbReference type="SAM" id="Phobius"/>
    </source>
</evidence>
<evidence type="ECO:0000313" key="2">
    <source>
        <dbReference type="EMBL" id="MBY8337601.1"/>
    </source>
</evidence>
<keyword evidence="1" id="KW-0812">Transmembrane</keyword>
<dbReference type="Pfam" id="PF03929">
    <property type="entry name" value="PepSY_TM"/>
    <property type="match status" value="1"/>
</dbReference>
<feature type="transmembrane region" description="Helical" evidence="1">
    <location>
        <begin position="314"/>
        <end position="339"/>
    </location>
</feature>
<feature type="transmembrane region" description="Helical" evidence="1">
    <location>
        <begin position="12"/>
        <end position="31"/>
    </location>
</feature>
<comment type="caution">
    <text evidence="2">The sequence shown here is derived from an EMBL/GenBank/DDBJ whole genome shotgun (WGS) entry which is preliminary data.</text>
</comment>
<dbReference type="PANTHER" id="PTHR34219">
    <property type="entry name" value="IRON-REGULATED INNER MEMBRANE PROTEIN-RELATED"/>
    <property type="match status" value="1"/>
</dbReference>
<feature type="transmembrane region" description="Helical" evidence="1">
    <location>
        <begin position="128"/>
        <end position="148"/>
    </location>
</feature>
<sequence length="363" mass="39509">MKLLSLLHRWTGGIVGILLAVTGLSGTVLLWEDSWIMLDGAHDPALADPVAMGRAIKVARETAPGLSRVTFAGDEIGLHQAVYSDGSGAYIMQEGTVVDRWSGMWERPELWLFDLHHYLFLGETGKTITGVLGILLLAFTISGTILWWRTRKTFRFRLWPPRYTASAIVRHHRDLGVVASPLLIVAAATGTLMIFPAVSGFVLSPLGEAHQKPALPAELAPVGPATDWQSVMRNAQAVFPSAAPRRLMLPSKPGEPIAIRFRQDFEWTPNGRSYVWIAPDSAAVVGMDDPAKAGAVSAISETFYPIHAAKVGGIVWRLAMTFAGLALVLLGLLASWSFWRGQIGKPAGRRRVAQRPRRAVGQS</sequence>
<dbReference type="InterPro" id="IPR005625">
    <property type="entry name" value="PepSY-ass_TM"/>
</dbReference>
<dbReference type="RefSeq" id="WP_222825132.1">
    <property type="nucleotide sequence ID" value="NZ_JAHWXP010000003.1"/>
</dbReference>
<protein>
    <submittedName>
        <fullName evidence="2">PepSY domain-containing protein</fullName>
    </submittedName>
</protein>
<dbReference type="PANTHER" id="PTHR34219:SF3">
    <property type="entry name" value="BLL7967 PROTEIN"/>
    <property type="match status" value="1"/>
</dbReference>
<name>A0ABS7PF56_9SPHN</name>
<gene>
    <name evidence="2" type="ORF">KYN89_11110</name>
</gene>
<keyword evidence="1" id="KW-1133">Transmembrane helix</keyword>
<reference evidence="2 3" key="1">
    <citation type="submission" date="2021-07" db="EMBL/GenBank/DDBJ databases">
        <title>Alteriqipengyuania abyssalis NZ-12B nov, sp.nov isolated from deep sea sponge in pacific ocean.</title>
        <authorList>
            <person name="Tareen S."/>
            <person name="Wink J."/>
        </authorList>
    </citation>
    <scope>NUCLEOTIDE SEQUENCE [LARGE SCALE GENOMIC DNA]</scope>
    <source>
        <strain evidence="2 3">NZ-12B</strain>
    </source>
</reference>
<feature type="transmembrane region" description="Helical" evidence="1">
    <location>
        <begin position="175"/>
        <end position="198"/>
    </location>
</feature>
<organism evidence="2 3">
    <name type="scientific">Alteriqipengyuania abyssalis</name>
    <dbReference type="NCBI Taxonomy" id="2860200"/>
    <lineage>
        <taxon>Bacteria</taxon>
        <taxon>Pseudomonadati</taxon>
        <taxon>Pseudomonadota</taxon>
        <taxon>Alphaproteobacteria</taxon>
        <taxon>Sphingomonadales</taxon>
        <taxon>Erythrobacteraceae</taxon>
        <taxon>Alteriqipengyuania</taxon>
    </lineage>
</organism>